<reference evidence="2 3" key="1">
    <citation type="submission" date="2018-11" db="EMBL/GenBank/DDBJ databases">
        <title>Draft genome of Simplicispira Flexivirga sp. BO-16.</title>
        <authorList>
            <person name="Im W.T."/>
        </authorList>
    </citation>
    <scope>NUCLEOTIDE SEQUENCE [LARGE SCALE GENOMIC DNA]</scope>
    <source>
        <strain evidence="2 3">BO-16</strain>
    </source>
</reference>
<evidence type="ECO:0000313" key="3">
    <source>
        <dbReference type="Proteomes" id="UP000271678"/>
    </source>
</evidence>
<evidence type="ECO:0000256" key="1">
    <source>
        <dbReference type="SAM" id="MobiDB-lite"/>
    </source>
</evidence>
<name>A0A3M9LYA0_9MICO</name>
<dbReference type="Proteomes" id="UP000271678">
    <property type="component" value="Unassembled WGS sequence"/>
</dbReference>
<sequence length="62" mass="6769">MTHVHLRHSAARFGADPLPQLRFGEPEVVHDTDRFLTERGTSVPNGVERSRISCGGSTPVDA</sequence>
<keyword evidence="3" id="KW-1185">Reference proteome</keyword>
<organism evidence="2 3">
    <name type="scientific">Flexivirga caeni</name>
    <dbReference type="NCBI Taxonomy" id="2294115"/>
    <lineage>
        <taxon>Bacteria</taxon>
        <taxon>Bacillati</taxon>
        <taxon>Actinomycetota</taxon>
        <taxon>Actinomycetes</taxon>
        <taxon>Micrococcales</taxon>
        <taxon>Dermacoccaceae</taxon>
        <taxon>Flexivirga</taxon>
    </lineage>
</organism>
<gene>
    <name evidence="2" type="ORF">EFY87_17935</name>
</gene>
<protein>
    <submittedName>
        <fullName evidence="2">Uncharacterized protein</fullName>
    </submittedName>
</protein>
<feature type="region of interest" description="Disordered" evidence="1">
    <location>
        <begin position="39"/>
        <end position="62"/>
    </location>
</feature>
<evidence type="ECO:0000313" key="2">
    <source>
        <dbReference type="EMBL" id="RNI18279.1"/>
    </source>
</evidence>
<dbReference type="AlphaFoldDB" id="A0A3M9LYA0"/>
<proteinExistence type="predicted"/>
<comment type="caution">
    <text evidence="2">The sequence shown here is derived from an EMBL/GenBank/DDBJ whole genome shotgun (WGS) entry which is preliminary data.</text>
</comment>
<dbReference type="EMBL" id="RJJQ01000023">
    <property type="protein sequence ID" value="RNI18279.1"/>
    <property type="molecule type" value="Genomic_DNA"/>
</dbReference>
<accession>A0A3M9LYA0</accession>